<evidence type="ECO:0000256" key="7">
    <source>
        <dbReference type="SAM" id="SignalP"/>
    </source>
</evidence>
<accession>T1FU87</accession>
<dbReference type="RefSeq" id="XP_009021877.1">
    <property type="nucleotide sequence ID" value="XM_009023629.1"/>
</dbReference>
<feature type="domain" description="Beta-hexosaminidase eukaryotic type N-terminal" evidence="9">
    <location>
        <begin position="55"/>
        <end position="183"/>
    </location>
</feature>
<sequence>MAKNNMPVVSFLFTLIVVVFLFSHSVHCNRNRNYAASSFLSSYDAQEVGLSKGSPWPLPRIFQPSSEIYFLDKLKFEFVPRSYKCDLMIDAFNRYYKLIFDLNDVSSANSPNSRLIFKSHKIRNEQMSSYNNILNVILMNPCENAITLKSDESYVLNVDTKNSYLEAKSIWGILRGLETFSQLVYVQNSQFAVNRTYIKDQPRFSWRGVLLDSSRHFLPVQTILKFLDAMAYNKMNVFHWHIVDDQSFPFQSVFPRLSQMGAYRPYTHVYSRQDVAQILEYARVRGVRVVPEFDTPVLGKGQMYLLTQCFSGNQPNGNFGPIDPSRNENFNFLQEFFKDVASAFPDSNAQQKSLVLGGEACLWGEYVDSTNVHSRLWPSASAVAERLWSDESVRDIADADRRLREHRCRMLRRGIMAEPGTGPGFCEEEMVL</sequence>
<dbReference type="EMBL" id="AMQM01005662">
    <property type="status" value="NOT_ANNOTATED_CDS"/>
    <property type="molecule type" value="Genomic_DNA"/>
</dbReference>
<dbReference type="GO" id="GO:0005764">
    <property type="term" value="C:lysosome"/>
    <property type="evidence" value="ECO:0000318"/>
    <property type="project" value="GO_Central"/>
</dbReference>
<dbReference type="EnsemblMetazoa" id="HelroT192733">
    <property type="protein sequence ID" value="HelroP192733"/>
    <property type="gene ID" value="HelroG192733"/>
</dbReference>
<dbReference type="GO" id="GO:0005975">
    <property type="term" value="P:carbohydrate metabolic process"/>
    <property type="evidence" value="ECO:0007669"/>
    <property type="project" value="InterPro"/>
</dbReference>
<dbReference type="KEGG" id="hro:HELRODRAFT_192733"/>
<dbReference type="Pfam" id="PF14845">
    <property type="entry name" value="Glycohydro_20b2"/>
    <property type="match status" value="1"/>
</dbReference>
<dbReference type="GO" id="GO:0006491">
    <property type="term" value="P:N-glycan processing"/>
    <property type="evidence" value="ECO:0000318"/>
    <property type="project" value="GO_Central"/>
</dbReference>
<comment type="similarity">
    <text evidence="2">Belongs to the glycosyl hydrolase 20 family.</text>
</comment>
<dbReference type="PANTHER" id="PTHR22600">
    <property type="entry name" value="BETA-HEXOSAMINIDASE"/>
    <property type="match status" value="1"/>
</dbReference>
<dbReference type="PANTHER" id="PTHR22600:SF21">
    <property type="entry name" value="BETA-HEXOSAMINIDASE A"/>
    <property type="match status" value="1"/>
</dbReference>
<evidence type="ECO:0000313" key="12">
    <source>
        <dbReference type="Proteomes" id="UP000015101"/>
    </source>
</evidence>
<protein>
    <recommendedName>
        <fullName evidence="3">beta-N-acetylhexosaminidase</fullName>
        <ecNumber evidence="3">3.2.1.52</ecNumber>
    </recommendedName>
</protein>
<dbReference type="SUPFAM" id="SSF51445">
    <property type="entry name" value="(Trans)glycosidases"/>
    <property type="match status" value="2"/>
</dbReference>
<dbReference type="PRINTS" id="PR00738">
    <property type="entry name" value="GLHYDRLASE20"/>
</dbReference>
<evidence type="ECO:0000259" key="9">
    <source>
        <dbReference type="Pfam" id="PF14845"/>
    </source>
</evidence>
<dbReference type="OrthoDB" id="428480at2759"/>
<dbReference type="Proteomes" id="UP000015101">
    <property type="component" value="Unassembled WGS sequence"/>
</dbReference>
<keyword evidence="6" id="KW-0326">Glycosidase</keyword>
<evidence type="ECO:0000256" key="5">
    <source>
        <dbReference type="ARBA" id="ARBA00023180"/>
    </source>
</evidence>
<dbReference type="SUPFAM" id="SSF55545">
    <property type="entry name" value="beta-N-acetylhexosaminidase-like domain"/>
    <property type="match status" value="1"/>
</dbReference>
<evidence type="ECO:0000256" key="1">
    <source>
        <dbReference type="ARBA" id="ARBA00001231"/>
    </source>
</evidence>
<organism evidence="11 12">
    <name type="scientific">Helobdella robusta</name>
    <name type="common">Californian leech</name>
    <dbReference type="NCBI Taxonomy" id="6412"/>
    <lineage>
        <taxon>Eukaryota</taxon>
        <taxon>Metazoa</taxon>
        <taxon>Spiralia</taxon>
        <taxon>Lophotrochozoa</taxon>
        <taxon>Annelida</taxon>
        <taxon>Clitellata</taxon>
        <taxon>Hirudinea</taxon>
        <taxon>Rhynchobdellida</taxon>
        <taxon>Glossiphoniidae</taxon>
        <taxon>Helobdella</taxon>
    </lineage>
</organism>
<evidence type="ECO:0000313" key="10">
    <source>
        <dbReference type="EMBL" id="ESO00103.1"/>
    </source>
</evidence>
<feature type="chain" id="PRO_5010980960" description="beta-N-acetylhexosaminidase" evidence="7">
    <location>
        <begin position="29"/>
        <end position="432"/>
    </location>
</feature>
<keyword evidence="4" id="KW-0378">Hydrolase</keyword>
<dbReference type="InterPro" id="IPR029018">
    <property type="entry name" value="Hex-like_dom2"/>
</dbReference>
<dbReference type="AlphaFoldDB" id="T1FU87"/>
<evidence type="ECO:0000259" key="8">
    <source>
        <dbReference type="Pfam" id="PF00728"/>
    </source>
</evidence>
<dbReference type="eggNOG" id="KOG2499">
    <property type="taxonomic scope" value="Eukaryota"/>
</dbReference>
<name>T1FU87_HELRO</name>
<dbReference type="InterPro" id="IPR017853">
    <property type="entry name" value="GH"/>
</dbReference>
<dbReference type="Gene3D" id="3.20.20.80">
    <property type="entry name" value="Glycosidases"/>
    <property type="match status" value="2"/>
</dbReference>
<feature type="signal peptide" evidence="7">
    <location>
        <begin position="1"/>
        <end position="28"/>
    </location>
</feature>
<dbReference type="InParanoid" id="T1FU87"/>
<dbReference type="STRING" id="6412.T1FU87"/>
<dbReference type="Gene3D" id="3.30.379.10">
    <property type="entry name" value="Chitobiase/beta-hexosaminidase domain 2-like"/>
    <property type="match status" value="1"/>
</dbReference>
<dbReference type="HOGENOM" id="CLU_007082_0_4_1"/>
<reference evidence="10 12" key="2">
    <citation type="journal article" date="2013" name="Nature">
        <title>Insights into bilaterian evolution from three spiralian genomes.</title>
        <authorList>
            <person name="Simakov O."/>
            <person name="Marletaz F."/>
            <person name="Cho S.J."/>
            <person name="Edsinger-Gonzales E."/>
            <person name="Havlak P."/>
            <person name="Hellsten U."/>
            <person name="Kuo D.H."/>
            <person name="Larsson T."/>
            <person name="Lv J."/>
            <person name="Arendt D."/>
            <person name="Savage R."/>
            <person name="Osoegawa K."/>
            <person name="de Jong P."/>
            <person name="Grimwood J."/>
            <person name="Chapman J.A."/>
            <person name="Shapiro H."/>
            <person name="Aerts A."/>
            <person name="Otillar R.P."/>
            <person name="Terry A.Y."/>
            <person name="Boore J.L."/>
            <person name="Grigoriev I.V."/>
            <person name="Lindberg D.R."/>
            <person name="Seaver E.C."/>
            <person name="Weisblat D.A."/>
            <person name="Putnam N.H."/>
            <person name="Rokhsar D.S."/>
        </authorList>
    </citation>
    <scope>NUCLEOTIDE SEQUENCE</scope>
</reference>
<evidence type="ECO:0000256" key="6">
    <source>
        <dbReference type="ARBA" id="ARBA00023295"/>
    </source>
</evidence>
<feature type="domain" description="Glycoside hydrolase family 20 catalytic" evidence="8">
    <location>
        <begin position="204"/>
        <end position="347"/>
    </location>
</feature>
<evidence type="ECO:0000256" key="2">
    <source>
        <dbReference type="ARBA" id="ARBA00006285"/>
    </source>
</evidence>
<dbReference type="Pfam" id="PF00728">
    <property type="entry name" value="Glyco_hydro_20"/>
    <property type="match status" value="2"/>
</dbReference>
<dbReference type="InterPro" id="IPR015883">
    <property type="entry name" value="Glyco_hydro_20_cat"/>
</dbReference>
<gene>
    <name evidence="11" type="primary">20212383</name>
    <name evidence="10" type="ORF">HELRODRAFT_192733</name>
</gene>
<reference evidence="12" key="1">
    <citation type="submission" date="2012-12" db="EMBL/GenBank/DDBJ databases">
        <authorList>
            <person name="Hellsten U."/>
            <person name="Grimwood J."/>
            <person name="Chapman J.A."/>
            <person name="Shapiro H."/>
            <person name="Aerts A."/>
            <person name="Otillar R.P."/>
            <person name="Terry A.Y."/>
            <person name="Boore J.L."/>
            <person name="Simakov O."/>
            <person name="Marletaz F."/>
            <person name="Cho S.-J."/>
            <person name="Edsinger-Gonzales E."/>
            <person name="Havlak P."/>
            <person name="Kuo D.-H."/>
            <person name="Larsson T."/>
            <person name="Lv J."/>
            <person name="Arendt D."/>
            <person name="Savage R."/>
            <person name="Osoegawa K."/>
            <person name="de Jong P."/>
            <person name="Lindberg D.R."/>
            <person name="Seaver E.C."/>
            <person name="Weisblat D.A."/>
            <person name="Putnam N.H."/>
            <person name="Grigoriev I.V."/>
            <person name="Rokhsar D.S."/>
        </authorList>
    </citation>
    <scope>NUCLEOTIDE SEQUENCE</scope>
</reference>
<comment type="catalytic activity">
    <reaction evidence="1">
        <text>Hydrolysis of terminal non-reducing N-acetyl-D-hexosamine residues in N-acetyl-beta-D-hexosaminides.</text>
        <dbReference type="EC" id="3.2.1.52"/>
    </reaction>
</comment>
<keyword evidence="7" id="KW-0732">Signal</keyword>
<evidence type="ECO:0000256" key="4">
    <source>
        <dbReference type="ARBA" id="ARBA00022801"/>
    </source>
</evidence>
<dbReference type="InterPro" id="IPR029019">
    <property type="entry name" value="HEX_eukaryotic_N"/>
</dbReference>
<dbReference type="EC" id="3.2.1.52" evidence="3"/>
<dbReference type="InterPro" id="IPR025705">
    <property type="entry name" value="Beta_hexosaminidase_sua/sub"/>
</dbReference>
<dbReference type="GeneID" id="20212383"/>
<dbReference type="GO" id="GO:0004563">
    <property type="term" value="F:beta-N-acetylhexosaminidase activity"/>
    <property type="evidence" value="ECO:0000318"/>
    <property type="project" value="GO_Central"/>
</dbReference>
<dbReference type="EMBL" id="KB097026">
    <property type="protein sequence ID" value="ESO00103.1"/>
    <property type="molecule type" value="Genomic_DNA"/>
</dbReference>
<dbReference type="CTD" id="20212383"/>
<keyword evidence="5" id="KW-0325">Glycoprotein</keyword>
<dbReference type="OMA" id="XFTINES"/>
<dbReference type="GO" id="GO:0016020">
    <property type="term" value="C:membrane"/>
    <property type="evidence" value="ECO:0000318"/>
    <property type="project" value="GO_Central"/>
</dbReference>
<feature type="domain" description="Glycoside hydrolase family 20 catalytic" evidence="8">
    <location>
        <begin position="349"/>
        <end position="390"/>
    </location>
</feature>
<reference evidence="11" key="3">
    <citation type="submission" date="2015-06" db="UniProtKB">
        <authorList>
            <consortium name="EnsemblMetazoa"/>
        </authorList>
    </citation>
    <scope>IDENTIFICATION</scope>
</reference>
<proteinExistence type="inferred from homology"/>
<dbReference type="GO" id="GO:0030203">
    <property type="term" value="P:glycosaminoglycan metabolic process"/>
    <property type="evidence" value="ECO:0000318"/>
    <property type="project" value="GO_Central"/>
</dbReference>
<evidence type="ECO:0000313" key="11">
    <source>
        <dbReference type="EnsemblMetazoa" id="HelroP192733"/>
    </source>
</evidence>
<evidence type="ECO:0000256" key="3">
    <source>
        <dbReference type="ARBA" id="ARBA00012663"/>
    </source>
</evidence>
<keyword evidence="12" id="KW-1185">Reference proteome</keyword>